<dbReference type="AlphaFoldDB" id="A0A1H1XDN2"/>
<protein>
    <submittedName>
        <fullName evidence="1">3D (Asp-Asp-Asp) domain-containing protein</fullName>
    </submittedName>
</protein>
<accession>A0A1H1XDN2</accession>
<dbReference type="EMBL" id="LT629774">
    <property type="protein sequence ID" value="SDT07395.1"/>
    <property type="molecule type" value="Genomic_DNA"/>
</dbReference>
<keyword evidence="2" id="KW-1185">Reference proteome</keyword>
<proteinExistence type="predicted"/>
<dbReference type="STRING" id="1249933.SAMN04489797_3179"/>
<evidence type="ECO:0000313" key="2">
    <source>
        <dbReference type="Proteomes" id="UP000198963"/>
    </source>
</evidence>
<evidence type="ECO:0000313" key="1">
    <source>
        <dbReference type="EMBL" id="SDT07395.1"/>
    </source>
</evidence>
<sequence>MVFCYFSLYNCNDRVEEYCQLKTFKVTATAYNSLVYQTNSNPNITAFGDSLKPGMRYLAVSRDLLDSGLVYNTQVKIEGFDSLYIVKDKMNRRYYNRIDIYMDNDIKRAKQWGKKNVVIEYCIPPRDTITN</sequence>
<reference evidence="1 2" key="1">
    <citation type="submission" date="2016-10" db="EMBL/GenBank/DDBJ databases">
        <authorList>
            <person name="Varghese N."/>
            <person name="Submissions S."/>
        </authorList>
    </citation>
    <scope>NUCLEOTIDE SEQUENCE [LARGE SCALE GENOMIC DNA]</scope>
    <source>
        <strain evidence="1 2">RHA_55</strain>
    </source>
</reference>
<organism evidence="1 2">
    <name type="scientific">Winogradskyella sediminis</name>
    <dbReference type="NCBI Taxonomy" id="1382466"/>
    <lineage>
        <taxon>Bacteria</taxon>
        <taxon>Pseudomonadati</taxon>
        <taxon>Bacteroidota</taxon>
        <taxon>Flavobacteriia</taxon>
        <taxon>Flavobacteriales</taxon>
        <taxon>Flavobacteriaceae</taxon>
        <taxon>Winogradskyella</taxon>
    </lineage>
</organism>
<dbReference type="CDD" id="cd22784">
    <property type="entry name" value="DPBB_MltA_YuiC-like"/>
    <property type="match status" value="1"/>
</dbReference>
<gene>
    <name evidence="1" type="ORF">SAMN04489797_3179</name>
</gene>
<name>A0A1H1XDN2_9FLAO</name>
<dbReference type="Proteomes" id="UP000198963">
    <property type="component" value="Chromosome I"/>
</dbReference>